<dbReference type="EMBL" id="HBGJ01033641">
    <property type="protein sequence ID" value="CAD9262891.1"/>
    <property type="molecule type" value="Transcribed_RNA"/>
</dbReference>
<sequence>MAESKVQQIKAQADAALEQVTEKLLENIPAAEEHLKAGEEATKMPKKYLVGVGLALLSLLVIGFLYMMNLHSFVMAAFFWGALSYRSFRAIDAASSGAAATDAQKAELKHLMAYSVVSCLFVVLDPVVSIVPGYFYAKYVILTLSYYADSWDNMLVELIKSKVTPLLNAAMGDKKAD</sequence>
<evidence type="ECO:0000313" key="3">
    <source>
        <dbReference type="EMBL" id="CAD9262894.1"/>
    </source>
</evidence>
<keyword evidence="1" id="KW-0812">Transmembrane</keyword>
<protein>
    <submittedName>
        <fullName evidence="2">Uncharacterized protein</fullName>
    </submittedName>
</protein>
<gene>
    <name evidence="2" type="ORF">PPAR1163_LOCUS21274</name>
    <name evidence="3" type="ORF">PPAR1163_LOCUS21277</name>
</gene>
<evidence type="ECO:0000313" key="2">
    <source>
        <dbReference type="EMBL" id="CAD9262891.1"/>
    </source>
</evidence>
<dbReference type="AlphaFoldDB" id="A0A6U4IGJ5"/>
<accession>A0A6U4IGJ5</accession>
<reference evidence="2" key="1">
    <citation type="submission" date="2021-01" db="EMBL/GenBank/DDBJ databases">
        <authorList>
            <person name="Corre E."/>
            <person name="Pelletier E."/>
            <person name="Niang G."/>
            <person name="Scheremetjew M."/>
            <person name="Finn R."/>
            <person name="Kale V."/>
            <person name="Holt S."/>
            <person name="Cochrane G."/>
            <person name="Meng A."/>
            <person name="Brown T."/>
            <person name="Cohen L."/>
        </authorList>
    </citation>
    <scope>NUCLEOTIDE SEQUENCE</scope>
    <source>
        <strain evidence="2">CCMP2877</strain>
    </source>
</reference>
<dbReference type="EMBL" id="HBGJ01033645">
    <property type="protein sequence ID" value="CAD9262894.1"/>
    <property type="molecule type" value="Transcribed_RNA"/>
</dbReference>
<feature type="transmembrane region" description="Helical" evidence="1">
    <location>
        <begin position="48"/>
        <end position="67"/>
    </location>
</feature>
<feature type="transmembrane region" description="Helical" evidence="1">
    <location>
        <begin position="111"/>
        <end position="137"/>
    </location>
</feature>
<name>A0A6U4IGJ5_9STRA</name>
<keyword evidence="1" id="KW-1133">Transmembrane helix</keyword>
<organism evidence="2">
    <name type="scientific">Phaeomonas parva</name>
    <dbReference type="NCBI Taxonomy" id="124430"/>
    <lineage>
        <taxon>Eukaryota</taxon>
        <taxon>Sar</taxon>
        <taxon>Stramenopiles</taxon>
        <taxon>Ochrophyta</taxon>
        <taxon>Pinguiophyceae</taxon>
        <taxon>Pinguiochrysidales</taxon>
        <taxon>Pinguiochrysidaceae</taxon>
        <taxon>Phaeomonas</taxon>
    </lineage>
</organism>
<proteinExistence type="predicted"/>
<keyword evidence="1" id="KW-0472">Membrane</keyword>
<evidence type="ECO:0000256" key="1">
    <source>
        <dbReference type="SAM" id="Phobius"/>
    </source>
</evidence>